<evidence type="ECO:0000313" key="4">
    <source>
        <dbReference type="Proteomes" id="UP000595197"/>
    </source>
</evidence>
<keyword evidence="1" id="KW-0472">Membrane</keyword>
<keyword evidence="4" id="KW-1185">Reference proteome</keyword>
<evidence type="ECO:0000313" key="3">
    <source>
        <dbReference type="EMBL" id="QQP90645.1"/>
    </source>
</evidence>
<sequence>MVAEVPEPVTLALIAAGGVGLSLVRHRRRQKV</sequence>
<feature type="transmembrane region" description="Helical" evidence="1">
    <location>
        <begin position="6"/>
        <end position="24"/>
    </location>
</feature>
<feature type="domain" description="Ice-binding protein C-terminal" evidence="2">
    <location>
        <begin position="5"/>
        <end position="28"/>
    </location>
</feature>
<keyword evidence="1" id="KW-0812">Transmembrane</keyword>
<name>A0ABX7BAL4_9PROT</name>
<dbReference type="Proteomes" id="UP000595197">
    <property type="component" value="Chromosome"/>
</dbReference>
<evidence type="ECO:0000259" key="2">
    <source>
        <dbReference type="Pfam" id="PF07589"/>
    </source>
</evidence>
<dbReference type="RefSeq" id="WP_201077868.1">
    <property type="nucleotide sequence ID" value="NZ_CP067420.1"/>
</dbReference>
<dbReference type="NCBIfam" id="TIGR02595">
    <property type="entry name" value="PEP_CTERM"/>
    <property type="match status" value="1"/>
</dbReference>
<keyword evidence="1" id="KW-1133">Transmembrane helix</keyword>
<protein>
    <submittedName>
        <fullName evidence="3">PEP-CTERM sorting domain-containing protein</fullName>
    </submittedName>
</protein>
<gene>
    <name evidence="3" type="ORF">IGS68_05250</name>
</gene>
<dbReference type="EMBL" id="CP067420">
    <property type="protein sequence ID" value="QQP90645.1"/>
    <property type="molecule type" value="Genomic_DNA"/>
</dbReference>
<accession>A0ABX7BAL4</accession>
<reference evidence="3" key="1">
    <citation type="submission" date="2021-02" db="EMBL/GenBank/DDBJ databases">
        <title>Skermanella TT6 skin isolate.</title>
        <authorList>
            <person name="Lee K."/>
            <person name="Ganzorig M."/>
        </authorList>
    </citation>
    <scope>NUCLEOTIDE SEQUENCE</scope>
    <source>
        <strain evidence="3">TT6</strain>
    </source>
</reference>
<organism evidence="3 4">
    <name type="scientific">Skermanella cutis</name>
    <dbReference type="NCBI Taxonomy" id="2775420"/>
    <lineage>
        <taxon>Bacteria</taxon>
        <taxon>Pseudomonadati</taxon>
        <taxon>Pseudomonadota</taxon>
        <taxon>Alphaproteobacteria</taxon>
        <taxon>Rhodospirillales</taxon>
        <taxon>Azospirillaceae</taxon>
        <taxon>Skermanella</taxon>
    </lineage>
</organism>
<evidence type="ECO:0000256" key="1">
    <source>
        <dbReference type="SAM" id="Phobius"/>
    </source>
</evidence>
<dbReference type="Pfam" id="PF07589">
    <property type="entry name" value="PEP-CTERM"/>
    <property type="match status" value="1"/>
</dbReference>
<proteinExistence type="predicted"/>
<dbReference type="InterPro" id="IPR013424">
    <property type="entry name" value="Ice-binding_C"/>
</dbReference>